<dbReference type="AlphaFoldDB" id="V6LUM1"/>
<keyword evidence="1" id="KW-0175">Coiled coil</keyword>
<dbReference type="Proteomes" id="UP000018208">
    <property type="component" value="Unassembled WGS sequence"/>
</dbReference>
<evidence type="ECO:0000313" key="2">
    <source>
        <dbReference type="EMBL" id="EST48265.1"/>
    </source>
</evidence>
<sequence>MSLLDIPPCLPPKSPKSILAIKQLGLIAEDFTSKCPYHKIPSVQAQLIKKHQEILDKRIKEAINQRQILDNAPQTQSYQLTENLDRKIEYFEPRSRVIKSIDPQQIIYEKQQLKIQRYNEKKIQEQTQLVQFSQKQRIIQKQKQQENKEKKDAFEQKLDKTNEFLNQKLRQIKIKYIEKDKQQEIILQNQIQEKQNQLKCTQLTRAQKELEMHEIRRNLTNQHYESNLQLIQQKEQVFNRAKSNILQKQKVRTDEIKQFYNEKHEKIQEIMEQFMKDLEGMEKQIEVEIELAQKRHDKQLKIKQTEVSEKIKEKSANQNKKFSEILKKQKDLQISTINQIEEMQEKAKASKNDFLDQKKQFSYSTLLNSQIGRVRSKMLESQTKYDGQLQLYHLNQVIQQVNEVKKDPDFKKQLMQSYTFKDIQQKEIKTVSEVFSLQEFLNFNDLGEGFYKGQQLKIMHDRAQYMEDEREKIRQQKIDGADSELQKVTLRQMYCKERRESQKILKVLEGMYKVEGKGRII</sequence>
<evidence type="ECO:0000313" key="4">
    <source>
        <dbReference type="Proteomes" id="UP000018208"/>
    </source>
</evidence>
<reference evidence="3" key="2">
    <citation type="submission" date="2020-12" db="EMBL/GenBank/DDBJ databases">
        <title>New Spironucleus salmonicida genome in near-complete chromosomes.</title>
        <authorList>
            <person name="Xu F."/>
            <person name="Kurt Z."/>
            <person name="Jimenez-Gonzalez A."/>
            <person name="Astvaldsson A."/>
            <person name="Andersson J.O."/>
            <person name="Svard S.G."/>
        </authorList>
    </citation>
    <scope>NUCLEOTIDE SEQUENCE</scope>
    <source>
        <strain evidence="3">ATCC 50377</strain>
    </source>
</reference>
<dbReference type="VEuPathDB" id="GiardiaDB:SS50377_25758"/>
<keyword evidence="4" id="KW-1185">Reference proteome</keyword>
<accession>V6LUM1</accession>
<feature type="coiled-coil region" evidence="1">
    <location>
        <begin position="155"/>
        <end position="211"/>
    </location>
</feature>
<name>V6LUM1_9EUKA</name>
<dbReference type="EMBL" id="KI545996">
    <property type="protein sequence ID" value="EST48265.1"/>
    <property type="molecule type" value="Genomic_DNA"/>
</dbReference>
<feature type="coiled-coil region" evidence="1">
    <location>
        <begin position="264"/>
        <end position="295"/>
    </location>
</feature>
<proteinExistence type="predicted"/>
<organism evidence="2">
    <name type="scientific">Spironucleus salmonicida</name>
    <dbReference type="NCBI Taxonomy" id="348837"/>
    <lineage>
        <taxon>Eukaryota</taxon>
        <taxon>Metamonada</taxon>
        <taxon>Diplomonadida</taxon>
        <taxon>Hexamitidae</taxon>
        <taxon>Hexamitinae</taxon>
        <taxon>Spironucleus</taxon>
    </lineage>
</organism>
<dbReference type="EMBL" id="AUWU02000006">
    <property type="protein sequence ID" value="KAH0571569.1"/>
    <property type="molecule type" value="Genomic_DNA"/>
</dbReference>
<evidence type="ECO:0000256" key="1">
    <source>
        <dbReference type="SAM" id="Coils"/>
    </source>
</evidence>
<reference evidence="2 3" key="1">
    <citation type="journal article" date="2014" name="PLoS Genet.">
        <title>The Genome of Spironucleus salmonicida Highlights a Fish Pathogen Adapted to Fluctuating Environments.</title>
        <authorList>
            <person name="Xu F."/>
            <person name="Jerlstrom-Hultqvist J."/>
            <person name="Einarsson E."/>
            <person name="Astvaldsson A."/>
            <person name="Svard S.G."/>
            <person name="Andersson J.O."/>
        </authorList>
    </citation>
    <scope>NUCLEOTIDE SEQUENCE</scope>
    <source>
        <strain evidence="3">ATCC 50377</strain>
    </source>
</reference>
<gene>
    <name evidence="2" type="ORF">SS50377_11606</name>
    <name evidence="3" type="ORF">SS50377_25758</name>
</gene>
<protein>
    <submittedName>
        <fullName evidence="2">Uncharacterized protein</fullName>
    </submittedName>
</protein>
<evidence type="ECO:0000313" key="3">
    <source>
        <dbReference type="EMBL" id="KAH0571569.1"/>
    </source>
</evidence>